<dbReference type="PANTHER" id="PTHR33824:SF7">
    <property type="entry name" value="POLYKETIDE CYCLASE_DEHYDRASE AND LIPID TRANSPORT SUPERFAMILY PROTEIN"/>
    <property type="match status" value="1"/>
</dbReference>
<name>A0ABN3XKL9_9ACTN</name>
<reference evidence="3 4" key="1">
    <citation type="journal article" date="2019" name="Int. J. Syst. Evol. Microbiol.">
        <title>The Global Catalogue of Microorganisms (GCM) 10K type strain sequencing project: providing services to taxonomists for standard genome sequencing and annotation.</title>
        <authorList>
            <consortium name="The Broad Institute Genomics Platform"/>
            <consortium name="The Broad Institute Genome Sequencing Center for Infectious Disease"/>
            <person name="Wu L."/>
            <person name="Ma J."/>
        </authorList>
    </citation>
    <scope>NUCLEOTIDE SEQUENCE [LARGE SCALE GENOMIC DNA]</scope>
    <source>
        <strain evidence="3 4">JCM 9088</strain>
    </source>
</reference>
<comment type="caution">
    <text evidence="3">The sequence shown here is derived from an EMBL/GenBank/DDBJ whole genome shotgun (WGS) entry which is preliminary data.</text>
</comment>
<evidence type="ECO:0000313" key="4">
    <source>
        <dbReference type="Proteomes" id="UP001500403"/>
    </source>
</evidence>
<evidence type="ECO:0000259" key="2">
    <source>
        <dbReference type="Pfam" id="PF03364"/>
    </source>
</evidence>
<dbReference type="PANTHER" id="PTHR33824">
    <property type="entry name" value="POLYKETIDE CYCLASE/DEHYDRASE AND LIPID TRANSPORT SUPERFAMILY PROTEIN"/>
    <property type="match status" value="1"/>
</dbReference>
<dbReference type="InterPro" id="IPR023393">
    <property type="entry name" value="START-like_dom_sf"/>
</dbReference>
<dbReference type="CDD" id="cd07817">
    <property type="entry name" value="SRPBCC_8"/>
    <property type="match status" value="1"/>
</dbReference>
<dbReference type="SUPFAM" id="SSF55961">
    <property type="entry name" value="Bet v1-like"/>
    <property type="match status" value="1"/>
</dbReference>
<keyword evidence="4" id="KW-1185">Reference proteome</keyword>
<evidence type="ECO:0000256" key="1">
    <source>
        <dbReference type="SAM" id="MobiDB-lite"/>
    </source>
</evidence>
<dbReference type="InterPro" id="IPR005031">
    <property type="entry name" value="COQ10_START"/>
</dbReference>
<dbReference type="RefSeq" id="WP_425577372.1">
    <property type="nucleotide sequence ID" value="NZ_BAAAUD010000053.1"/>
</dbReference>
<gene>
    <name evidence="3" type="ORF">GCM10010446_55190</name>
</gene>
<organism evidence="3 4">
    <name type="scientific">Streptomyces enissocaesilis</name>
    <dbReference type="NCBI Taxonomy" id="332589"/>
    <lineage>
        <taxon>Bacteria</taxon>
        <taxon>Bacillati</taxon>
        <taxon>Actinomycetota</taxon>
        <taxon>Actinomycetes</taxon>
        <taxon>Kitasatosporales</taxon>
        <taxon>Streptomycetaceae</taxon>
        <taxon>Streptomyces</taxon>
        <taxon>Streptomyces rochei group</taxon>
    </lineage>
</organism>
<feature type="domain" description="Coenzyme Q-binding protein COQ10 START" evidence="2">
    <location>
        <begin position="124"/>
        <end position="245"/>
    </location>
</feature>
<accession>A0ABN3XKL9</accession>
<dbReference type="Gene3D" id="3.30.530.20">
    <property type="match status" value="1"/>
</dbReference>
<evidence type="ECO:0000313" key="3">
    <source>
        <dbReference type="EMBL" id="GAA2962632.1"/>
    </source>
</evidence>
<dbReference type="Proteomes" id="UP001500403">
    <property type="component" value="Unassembled WGS sequence"/>
</dbReference>
<protein>
    <recommendedName>
        <fullName evidence="2">Coenzyme Q-binding protein COQ10 START domain-containing protein</fullName>
    </recommendedName>
</protein>
<feature type="region of interest" description="Disordered" evidence="1">
    <location>
        <begin position="268"/>
        <end position="372"/>
    </location>
</feature>
<sequence>MADTKGPQSLLSGDNEATQRLKEELQSYLMTQAVRVLTGAGRKLGESTLKLNDIAEGRSPGFAELAKKGGQKLAEGKGPVRGALEIGASHLKDNAMNGLKGLGGKRKKGAGGNKPVVIMEHIDVGVPVRDAYDQWTQYQDFSTFAKGVKSAGSADDTTSDWKLKVFWSNRSWKAHTTEQVPDTRIAWTSEGAKGTTKGVVTFHPLGENLTRVLLVIEYYPKGLFEKTGNIWRAQGRRVRLDLKHFARHISIKGEAEDGWRGEIRDGEVVRSHDDAVADEESEEQPQEEAEEAEEAEPEGEYEDEEYVDEDDEPEEEGEEEAGEEYAAEDEDEDEDEAEAEAEDQGEEYEDEEEDADTDQQREYADSGSRGRR</sequence>
<feature type="compositionally biased region" description="Acidic residues" evidence="1">
    <location>
        <begin position="276"/>
        <end position="357"/>
    </location>
</feature>
<dbReference type="InterPro" id="IPR047137">
    <property type="entry name" value="ORF3"/>
</dbReference>
<dbReference type="Pfam" id="PF03364">
    <property type="entry name" value="Polyketide_cyc"/>
    <property type="match status" value="1"/>
</dbReference>
<dbReference type="EMBL" id="BAAAUD010000053">
    <property type="protein sequence ID" value="GAA2962632.1"/>
    <property type="molecule type" value="Genomic_DNA"/>
</dbReference>
<proteinExistence type="predicted"/>